<proteinExistence type="predicted"/>
<organism evidence="1 2">
    <name type="scientific">Pseudoclavibacter helvolus</name>
    <dbReference type="NCBI Taxonomy" id="255205"/>
    <lineage>
        <taxon>Bacteria</taxon>
        <taxon>Bacillati</taxon>
        <taxon>Actinomycetota</taxon>
        <taxon>Actinomycetes</taxon>
        <taxon>Micrococcales</taxon>
        <taxon>Microbacteriaceae</taxon>
        <taxon>Pseudoclavibacter</taxon>
    </lineage>
</organism>
<name>A0A7W4UNL3_9MICO</name>
<dbReference type="Proteomes" id="UP000545286">
    <property type="component" value="Unassembled WGS sequence"/>
</dbReference>
<dbReference type="RefSeq" id="WP_068476488.1">
    <property type="nucleotide sequence ID" value="NZ_CZJS01000061.1"/>
</dbReference>
<evidence type="ECO:0000313" key="2">
    <source>
        <dbReference type="Proteomes" id="UP000545286"/>
    </source>
</evidence>
<dbReference type="AlphaFoldDB" id="A0A7W4UNL3"/>
<comment type="caution">
    <text evidence="1">The sequence shown here is derived from an EMBL/GenBank/DDBJ whole genome shotgun (WGS) entry which is preliminary data.</text>
</comment>
<evidence type="ECO:0000313" key="1">
    <source>
        <dbReference type="EMBL" id="MBB2957344.1"/>
    </source>
</evidence>
<dbReference type="SUPFAM" id="SSF51735">
    <property type="entry name" value="NAD(P)-binding Rossmann-fold domains"/>
    <property type="match status" value="1"/>
</dbReference>
<keyword evidence="2" id="KW-1185">Reference proteome</keyword>
<dbReference type="InterPro" id="IPR036291">
    <property type="entry name" value="NAD(P)-bd_dom_sf"/>
</dbReference>
<dbReference type="OrthoDB" id="5123829at2"/>
<dbReference type="EMBL" id="JACHWJ010000002">
    <property type="protein sequence ID" value="MBB2957344.1"/>
    <property type="molecule type" value="Genomic_DNA"/>
</dbReference>
<accession>A0A7W4UNL3</accession>
<sequence length="188" mass="19828">MTNQTWCIAGGEDGADRQLADALLRGGNTVAIVGRNVAPFALLVDDYADAVMPVEITATTSEALAELRESIELNLGEVTHFGVLLGGLGEGTPEQVAERLLGKLDRAGKHRGAQHSDGQVSQSWPTDTQLILVRGTAEGTSTGNRAAENTDIEARIQLGAAHSRQPMPTVHVRELAELIRGESAVALS</sequence>
<protein>
    <submittedName>
        <fullName evidence="1">Uncharacterized protein</fullName>
    </submittedName>
</protein>
<gene>
    <name evidence="1" type="ORF">FHX72_001481</name>
</gene>
<reference evidence="1 2" key="1">
    <citation type="submission" date="2020-08" db="EMBL/GenBank/DDBJ databases">
        <title>Sequencing the genomes of 1000 actinobacteria strains.</title>
        <authorList>
            <person name="Klenk H.-P."/>
        </authorList>
    </citation>
    <scope>NUCLEOTIDE SEQUENCE [LARGE SCALE GENOMIC DNA]</scope>
    <source>
        <strain evidence="1 2">DSM 20419</strain>
    </source>
</reference>